<dbReference type="InterPro" id="IPR027417">
    <property type="entry name" value="P-loop_NTPase"/>
</dbReference>
<proteinExistence type="predicted"/>
<evidence type="ECO:0000313" key="1">
    <source>
        <dbReference type="EMBL" id="KAA6391213.1"/>
    </source>
</evidence>
<sequence>MLKRDCFVDCSNTLAKALSSIKNLQSIIVGIDGVTCTGKTTLCHNITQICDNANQLLVQLSGKTSRLPIIQYSVLSLDDYYKESLIDQTAIQQSFLFDHLIQLPLPLTTFARHGEQSYIDEIAEFSYVEDRHLMKDKQLCAINWDSPNAINYDKIIKDLTAWREQNCKDQTKFSKSEDSDKLDSETTISILFVEGFALLENKDLTKLFDFTFHLCICSQESILSNCKDSKGGNRGSLIINTQQLQTRRMQRAEQRNSKLVPEAEQQQHSLDYPDSIQYWELAVIPNINEHEQYIHRNTHYQKFSIRRLVEVTSTQINSLEIQEDEIKQDDADQIIIDACVLINNNNENAIEQLAEHIVKEYICKLILSKR</sequence>
<protein>
    <recommendedName>
        <fullName evidence="3">Phosphoribulokinase/uridine kinase domain-containing protein</fullName>
    </recommendedName>
</protein>
<name>A0A5J4W997_9EUKA</name>
<dbReference type="SUPFAM" id="SSF52540">
    <property type="entry name" value="P-loop containing nucleoside triphosphate hydrolases"/>
    <property type="match status" value="1"/>
</dbReference>
<dbReference type="Proteomes" id="UP000324800">
    <property type="component" value="Unassembled WGS sequence"/>
</dbReference>
<evidence type="ECO:0000313" key="2">
    <source>
        <dbReference type="Proteomes" id="UP000324800"/>
    </source>
</evidence>
<dbReference type="OrthoDB" id="10041966at2759"/>
<organism evidence="1 2">
    <name type="scientific">Streblomastix strix</name>
    <dbReference type="NCBI Taxonomy" id="222440"/>
    <lineage>
        <taxon>Eukaryota</taxon>
        <taxon>Metamonada</taxon>
        <taxon>Preaxostyla</taxon>
        <taxon>Oxymonadida</taxon>
        <taxon>Streblomastigidae</taxon>
        <taxon>Streblomastix</taxon>
    </lineage>
</organism>
<dbReference type="AlphaFoldDB" id="A0A5J4W997"/>
<evidence type="ECO:0008006" key="3">
    <source>
        <dbReference type="Google" id="ProtNLM"/>
    </source>
</evidence>
<reference evidence="1 2" key="1">
    <citation type="submission" date="2019-03" db="EMBL/GenBank/DDBJ databases">
        <title>Single cell metagenomics reveals metabolic interactions within the superorganism composed of flagellate Streblomastix strix and complex community of Bacteroidetes bacteria on its surface.</title>
        <authorList>
            <person name="Treitli S.C."/>
            <person name="Kolisko M."/>
            <person name="Husnik F."/>
            <person name="Keeling P."/>
            <person name="Hampl V."/>
        </authorList>
    </citation>
    <scope>NUCLEOTIDE SEQUENCE [LARGE SCALE GENOMIC DNA]</scope>
    <source>
        <strain evidence="1">ST1C</strain>
    </source>
</reference>
<comment type="caution">
    <text evidence="1">The sequence shown here is derived from an EMBL/GenBank/DDBJ whole genome shotgun (WGS) entry which is preliminary data.</text>
</comment>
<accession>A0A5J4W997</accession>
<dbReference type="PANTHER" id="PTHR10285">
    <property type="entry name" value="URIDINE KINASE"/>
    <property type="match status" value="1"/>
</dbReference>
<dbReference type="Gene3D" id="3.40.50.300">
    <property type="entry name" value="P-loop containing nucleotide triphosphate hydrolases"/>
    <property type="match status" value="1"/>
</dbReference>
<dbReference type="EMBL" id="SNRW01002952">
    <property type="protein sequence ID" value="KAA6391213.1"/>
    <property type="molecule type" value="Genomic_DNA"/>
</dbReference>
<gene>
    <name evidence="1" type="ORF">EZS28_013259</name>
</gene>